<organism evidence="8 9">
    <name type="scientific">Dendrobium nobile</name>
    <name type="common">Orchid</name>
    <dbReference type="NCBI Taxonomy" id="94219"/>
    <lineage>
        <taxon>Eukaryota</taxon>
        <taxon>Viridiplantae</taxon>
        <taxon>Streptophyta</taxon>
        <taxon>Embryophyta</taxon>
        <taxon>Tracheophyta</taxon>
        <taxon>Spermatophyta</taxon>
        <taxon>Magnoliopsida</taxon>
        <taxon>Liliopsida</taxon>
        <taxon>Asparagales</taxon>
        <taxon>Orchidaceae</taxon>
        <taxon>Epidendroideae</taxon>
        <taxon>Malaxideae</taxon>
        <taxon>Dendrobiinae</taxon>
        <taxon>Dendrobium</taxon>
    </lineage>
</organism>
<feature type="transmembrane region" description="Helical" evidence="6">
    <location>
        <begin position="148"/>
        <end position="171"/>
    </location>
</feature>
<keyword evidence="9" id="KW-1185">Reference proteome</keyword>
<dbReference type="Proteomes" id="UP000829196">
    <property type="component" value="Unassembled WGS sequence"/>
</dbReference>
<evidence type="ECO:0000313" key="9">
    <source>
        <dbReference type="Proteomes" id="UP000829196"/>
    </source>
</evidence>
<dbReference type="GO" id="GO:0005886">
    <property type="term" value="C:plasma membrane"/>
    <property type="evidence" value="ECO:0007669"/>
    <property type="project" value="InterPro"/>
</dbReference>
<evidence type="ECO:0000256" key="2">
    <source>
        <dbReference type="ARBA" id="ARBA00022692"/>
    </source>
</evidence>
<dbReference type="PANTHER" id="PTHR34457">
    <property type="entry name" value="EMBRYO DEFECTIVE 2410"/>
    <property type="match status" value="1"/>
</dbReference>
<feature type="domain" description="Translocation and assembly module TamB C-terminal" evidence="7">
    <location>
        <begin position="1874"/>
        <end position="2265"/>
    </location>
</feature>
<proteinExistence type="predicted"/>
<evidence type="ECO:0000313" key="8">
    <source>
        <dbReference type="EMBL" id="KAI0528800.1"/>
    </source>
</evidence>
<gene>
    <name evidence="8" type="ORF">KFK09_001343</name>
</gene>
<keyword evidence="4 6" id="KW-0472">Membrane</keyword>
<dbReference type="EMBL" id="JAGYWB010000002">
    <property type="protein sequence ID" value="KAI0528800.1"/>
    <property type="molecule type" value="Genomic_DNA"/>
</dbReference>
<name>A0A8T3C4P9_DENNO</name>
<dbReference type="InterPro" id="IPR053022">
    <property type="entry name" value="Chloroplast_translocon_comp"/>
</dbReference>
<evidence type="ECO:0000259" key="7">
    <source>
        <dbReference type="Pfam" id="PF04357"/>
    </source>
</evidence>
<keyword evidence="3 6" id="KW-1133">Transmembrane helix</keyword>
<dbReference type="PANTHER" id="PTHR34457:SF3">
    <property type="entry name" value="PROTEIN TIC236, CHLOROPLASTIC"/>
    <property type="match status" value="1"/>
</dbReference>
<evidence type="ECO:0000256" key="5">
    <source>
        <dbReference type="SAM" id="MobiDB-lite"/>
    </source>
</evidence>
<dbReference type="OrthoDB" id="1386367at2759"/>
<evidence type="ECO:0000256" key="6">
    <source>
        <dbReference type="SAM" id="Phobius"/>
    </source>
</evidence>
<sequence>MLGYIRLSKGCISEASWNLFMHMETKSLCCSFLLYDCRMMVLTLKMSTDHLCSSLLGAPSVSITRRNSGKPTFLKRNKNVQAPFIFLFLGPHKQCRKYPSLSLVNGKSVDFPLRNTCNRSHFRVSCTKEQFPRNSVLVKPFVPLFKDALLLVRFSMFVAVMFAVGIFVWYAQKRAKRFVESQLLPSVCSILSEYIQREVDFGKVQSVSPLGFTVEACSIGPHQEEFSCGEVSTMKIRVRPFASLRRGKIVVNAFLSQPNILVSQKEDFSWLGIPSSSFGGLRRQRSLEEGIDYRTKTRRLAREESVALWSKERIKAAREAAEQGYIVPQGRSDYLMNDESKDDSLHSGFPPPFSSFNCVDENMFCKDNHSRTIWAEYGLNHVDMEKSFGARSGHGQTFWSKIMPDLMRHRLKGIFRTGVPPVSGIAAKQRNLQKSAAAARAYFQGPPNGKTDEPRTNQRVDSSYGGCEDAEISENQLLNEAANSAKAIQLSLLDKHCSEDHSRYLSTNNEEISPPYNVSASSMGMRRLEKPTNINLHRDENVKIDNPKHGNLGFRKLDDHKSISRPFALVNDKLLSSENFISGTGAGKSSHETVKKVKSSFFSPHSGYFQLNKNNRNQFFNFDNLLDPVLENAKKSSEDARCLDNGGFHHGTFNLLHHLIPGWLVDLTFNLFRFRLPENPPPFDWLIIQAQEFKSHFSIKAADIAAELTEEIEQIHAKGIERVLPITLDSVYFNGGTLMVLGYGDREPREMLNANGYAKFQNQYSRVHVQLSGDCVGWRTDNTFYNGGQLTTLVYVDTTEQKWHANLKISSLFAPLFERIFDIPIIWYQGRATGEVHLCMSTGDTFPNIHGQLEVTGLSFQIYDAPSIFSQVAATLCFRGQRVFLHNAVGYFGDAPIEASGDFGINPDNGEFHLMCQVPNVEVNALMKTLKMRPLMFPLAGSITAIFNCQGPLDAPLFVGSGNISRKAYYSPSTYQPSAASEAVTKNKDAGAVAAFDRIPFSHVSANFTFNLDNSVVDLYGIRATLLDGGEIRGAGTAWICPEGEVDDTAMDVNFSGKFLFDKVLQRYLAEGVQMIPFKIGEVNGETKLSGPILKPRFDIKWAAPEAEDSFTDARGEIIISHEFITIISSAVAFDLNTKIQTLYLNKCLQLEENLEYRRTMATLIIEAIELDLRMRGFELASFVSTPFEAPRPIHLRATGRFKLQGKVVRPNRSIDGKEPGSCGMPYLHMVDSDKPRLSGEVSLSGIKINQLMLAPQLAGSLSISHDAIKLDAMGRADENLSIEVIGPISHRTDETPYNNKSLSISLQKGQLKANICYQPQQSANLEVKNLPLDELELASLRGSIQRAEIQLNFQKRRGHGILSVLHPKFSGLLGEALDVAARWTGDVITVEKTILEQASSRYELQGEYVLPGTRDRYSNENKGVALLKRAMAGHFGSVISSMGRWRMRLEVPGAEVSEMLPLARLLSRSTDPAVQSRSKEFFMHCLQSDGFHAEGLRDLLEEIQNHYKWSEDNILEDVTLPGLAEFRGHWRGSLDASGGGNGDTMADFDFSGEDWEWGTYKSQRIIASGAYSNNNGLRLEKLFIQKENATLHADGTLLGPVSNLHFAVLNFPVSLVPTLVQIIESSTADAVHPLRQVLLPIKGILHMEGDLRGNLAKPECDVQIRLLDGAIGGIDLGRAEIVASATENSRFLFNAHFEPVIQSGHVHIQGSIPVTYSQDDSADAIDNEGDVSVGSLRNPIWLKENERGSSDETSEKKVSREKHEEGWNIQLAVAESLKDLNWNLLDAGEVRINANIKDGGMMLLTALSPYANWLHGFADIDLQVTGSVEQPIVDGSASFHRATVSSPALWKPLTNFGGTVHVISNRICISSVEGRVSRKGKLSLKGNLPLKPTQSFVTDKIELKCDFLEVRMKNFFSGQVDSQMQIMGSILQPNISGFFKLSHGEAYLPHDTGNGEVANSVVSKRTTFPAAGFSRATASGHISRFFGSLSGSLHSIWPEPGGKHSNVEEKLEVENANPGIDARLTDLKLVLGPELRIVYPLILNFAVSGELELNGIARPMYVKPKGILMFENGDVNLVATQVRLKRDHLNVAKFEPDLGLDPILDLILVGSEWQFRIQGRASSWQDNLIVTSTRSVDQDVLTPSEAARVFESQLAESLLEGDGQLAFKKLATATLETLMPRIEGKGEFGQARWRLVYAPQIPSLLSVDPTIDPLKSLASNISFGTEVEIQLGKRLLASVVRQMKDSEMAMQWTLSYQLTDRLRLLFQSVPSNRLLFEYSAISQK</sequence>
<feature type="region of interest" description="Disordered" evidence="5">
    <location>
        <begin position="1743"/>
        <end position="1762"/>
    </location>
</feature>
<keyword evidence="2 6" id="KW-0812">Transmembrane</keyword>
<evidence type="ECO:0000256" key="4">
    <source>
        <dbReference type="ARBA" id="ARBA00023136"/>
    </source>
</evidence>
<evidence type="ECO:0000256" key="3">
    <source>
        <dbReference type="ARBA" id="ARBA00022989"/>
    </source>
</evidence>
<feature type="region of interest" description="Disordered" evidence="5">
    <location>
        <begin position="443"/>
        <end position="466"/>
    </location>
</feature>
<dbReference type="InterPro" id="IPR007452">
    <property type="entry name" value="TamB_C"/>
</dbReference>
<dbReference type="Pfam" id="PF04357">
    <property type="entry name" value="TamB"/>
    <property type="match status" value="1"/>
</dbReference>
<protein>
    <recommendedName>
        <fullName evidence="7">Translocation and assembly module TamB C-terminal domain-containing protein</fullName>
    </recommendedName>
</protein>
<dbReference type="GO" id="GO:0009306">
    <property type="term" value="P:protein secretion"/>
    <property type="evidence" value="ECO:0007669"/>
    <property type="project" value="InterPro"/>
</dbReference>
<comment type="caution">
    <text evidence="8">The sequence shown here is derived from an EMBL/GenBank/DDBJ whole genome shotgun (WGS) entry which is preliminary data.</text>
</comment>
<evidence type="ECO:0000256" key="1">
    <source>
        <dbReference type="ARBA" id="ARBA00004167"/>
    </source>
</evidence>
<feature type="compositionally biased region" description="Basic and acidic residues" evidence="5">
    <location>
        <begin position="1744"/>
        <end position="1762"/>
    </location>
</feature>
<comment type="subcellular location">
    <subcellularLocation>
        <location evidence="1">Membrane</location>
        <topology evidence="1">Single-pass membrane protein</topology>
    </subcellularLocation>
</comment>
<reference evidence="8" key="1">
    <citation type="journal article" date="2022" name="Front. Genet.">
        <title>Chromosome-Scale Assembly of the Dendrobium nobile Genome Provides Insights Into the Molecular Mechanism of the Biosynthesis of the Medicinal Active Ingredient of Dendrobium.</title>
        <authorList>
            <person name="Xu Q."/>
            <person name="Niu S.-C."/>
            <person name="Li K.-L."/>
            <person name="Zheng P.-J."/>
            <person name="Zhang X.-J."/>
            <person name="Jia Y."/>
            <person name="Liu Y."/>
            <person name="Niu Y.-X."/>
            <person name="Yu L.-H."/>
            <person name="Chen D.-F."/>
            <person name="Zhang G.-Q."/>
        </authorList>
    </citation>
    <scope>NUCLEOTIDE SEQUENCE</scope>
    <source>
        <tissue evidence="8">Leaf</tissue>
    </source>
</reference>
<accession>A0A8T3C4P9</accession>